<keyword evidence="6 12" id="KW-0274">FAD</keyword>
<dbReference type="PANTHER" id="PTHR11455">
    <property type="entry name" value="CRYPTOCHROME"/>
    <property type="match status" value="1"/>
</dbReference>
<feature type="compositionally biased region" description="Basic and acidic residues" evidence="15">
    <location>
        <begin position="434"/>
        <end position="448"/>
    </location>
</feature>
<evidence type="ECO:0000256" key="3">
    <source>
        <dbReference type="ARBA" id="ARBA00013149"/>
    </source>
</evidence>
<feature type="domain" description="Photolyase/cryptochrome alpha/beta" evidence="16">
    <location>
        <begin position="3"/>
        <end position="135"/>
    </location>
</feature>
<dbReference type="Gene3D" id="3.40.50.620">
    <property type="entry name" value="HUPs"/>
    <property type="match status" value="1"/>
</dbReference>
<dbReference type="PANTHER" id="PTHR11455:SF9">
    <property type="entry name" value="CRYPTOCHROME CIRCADIAN CLOCK 5 ISOFORM X1"/>
    <property type="match status" value="1"/>
</dbReference>
<dbReference type="PROSITE" id="PS51645">
    <property type="entry name" value="PHR_CRY_ALPHA_BETA"/>
    <property type="match status" value="1"/>
</dbReference>
<comment type="catalytic activity">
    <reaction evidence="9">
        <text>cyclobutadipyrimidine (in DNA) = 2 pyrimidine residues (in DNA).</text>
        <dbReference type="EC" id="4.1.99.3"/>
    </reaction>
</comment>
<comment type="similarity">
    <text evidence="14">Belongs to the DNA photolyase family.</text>
</comment>
<evidence type="ECO:0000256" key="6">
    <source>
        <dbReference type="ARBA" id="ARBA00022827"/>
    </source>
</evidence>
<comment type="similarity">
    <text evidence="2">Belongs to the DNA photolyase class-1 family.</text>
</comment>
<dbReference type="Pfam" id="PF00875">
    <property type="entry name" value="DNA_photolyase"/>
    <property type="match status" value="1"/>
</dbReference>
<feature type="binding site" evidence="12">
    <location>
        <begin position="239"/>
        <end position="243"/>
    </location>
    <ligand>
        <name>FAD</name>
        <dbReference type="ChEBI" id="CHEBI:57692"/>
    </ligand>
</feature>
<dbReference type="InterPro" id="IPR002081">
    <property type="entry name" value="Cryptochrome/DNA_photolyase_1"/>
</dbReference>
<dbReference type="RefSeq" id="WP_121173948.1">
    <property type="nucleotide sequence ID" value="NZ_RBIN01000010.1"/>
</dbReference>
<dbReference type="AlphaFoldDB" id="A0A420WT41"/>
<reference evidence="17 18" key="1">
    <citation type="submission" date="2018-10" db="EMBL/GenBank/DDBJ databases">
        <title>Genomic Encyclopedia of Type Strains, Phase IV (KMG-IV): sequencing the most valuable type-strain genomes for metagenomic binning, comparative biology and taxonomic classification.</title>
        <authorList>
            <person name="Goeker M."/>
        </authorList>
    </citation>
    <scope>NUCLEOTIDE SEQUENCE [LARGE SCALE GENOMIC DNA]</scope>
    <source>
        <strain evidence="17 18">DSM 23229</strain>
    </source>
</reference>
<keyword evidence="7 14" id="KW-0157">Chromophore</keyword>
<dbReference type="GO" id="GO:0003904">
    <property type="term" value="F:deoxyribodipyrimidine photo-lyase activity"/>
    <property type="evidence" value="ECO:0007669"/>
    <property type="project" value="UniProtKB-EC"/>
</dbReference>
<evidence type="ECO:0000256" key="5">
    <source>
        <dbReference type="ARBA" id="ARBA00022630"/>
    </source>
</evidence>
<evidence type="ECO:0000256" key="9">
    <source>
        <dbReference type="ARBA" id="ARBA00033999"/>
    </source>
</evidence>
<organism evidence="17 18">
    <name type="scientific">Kushneria sinocarnis</name>
    <dbReference type="NCBI Taxonomy" id="595502"/>
    <lineage>
        <taxon>Bacteria</taxon>
        <taxon>Pseudomonadati</taxon>
        <taxon>Pseudomonadota</taxon>
        <taxon>Gammaproteobacteria</taxon>
        <taxon>Oceanospirillales</taxon>
        <taxon>Halomonadaceae</taxon>
        <taxon>Kushneria</taxon>
    </lineage>
</organism>
<dbReference type="Gene3D" id="1.10.579.10">
    <property type="entry name" value="DNA Cyclobutane Dipyrimidine Photolyase, subunit A, domain 3"/>
    <property type="match status" value="1"/>
</dbReference>
<evidence type="ECO:0000256" key="2">
    <source>
        <dbReference type="ARBA" id="ARBA00005862"/>
    </source>
</evidence>
<feature type="binding site" evidence="12">
    <location>
        <begin position="281"/>
        <end position="288"/>
    </location>
    <ligand>
        <name>FAD</name>
        <dbReference type="ChEBI" id="CHEBI:57692"/>
    </ligand>
</feature>
<dbReference type="Pfam" id="PF03441">
    <property type="entry name" value="FAD_binding_7"/>
    <property type="match status" value="1"/>
</dbReference>
<gene>
    <name evidence="17" type="ORF">C7446_3055</name>
</gene>
<accession>A0A420WT41</accession>
<feature type="binding site" evidence="12">
    <location>
        <position position="227"/>
    </location>
    <ligand>
        <name>FAD</name>
        <dbReference type="ChEBI" id="CHEBI:57692"/>
    </ligand>
</feature>
<dbReference type="InterPro" id="IPR014729">
    <property type="entry name" value="Rossmann-like_a/b/a_fold"/>
</dbReference>
<comment type="caution">
    <text evidence="17">The sequence shown here is derived from an EMBL/GenBank/DDBJ whole genome shotgun (WGS) entry which is preliminary data.</text>
</comment>
<evidence type="ECO:0000256" key="11">
    <source>
        <dbReference type="ARBA" id="ARBA00083107"/>
    </source>
</evidence>
<evidence type="ECO:0000256" key="7">
    <source>
        <dbReference type="ARBA" id="ARBA00022991"/>
    </source>
</evidence>
<dbReference type="EC" id="4.1.99.3" evidence="3"/>
<dbReference type="GO" id="GO:0003677">
    <property type="term" value="F:DNA binding"/>
    <property type="evidence" value="ECO:0007669"/>
    <property type="project" value="TreeGrafter"/>
</dbReference>
<dbReference type="SUPFAM" id="SSF52425">
    <property type="entry name" value="Cryptochrome/photolyase, N-terminal domain"/>
    <property type="match status" value="1"/>
</dbReference>
<keyword evidence="17" id="KW-0456">Lyase</keyword>
<dbReference type="EMBL" id="RBIN01000010">
    <property type="protein sequence ID" value="RKQ95869.1"/>
    <property type="molecule type" value="Genomic_DNA"/>
</dbReference>
<feature type="site" description="Electron transfer via tryptophanyl radical" evidence="13">
    <location>
        <position position="366"/>
    </location>
</feature>
<feature type="region of interest" description="Disordered" evidence="15">
    <location>
        <begin position="433"/>
        <end position="452"/>
    </location>
</feature>
<dbReference type="Proteomes" id="UP000281975">
    <property type="component" value="Unassembled WGS sequence"/>
</dbReference>
<dbReference type="InterPro" id="IPR036155">
    <property type="entry name" value="Crypto/Photolyase_N_sf"/>
</dbReference>
<dbReference type="SUPFAM" id="SSF48173">
    <property type="entry name" value="Cryptochrome/photolyase FAD-binding domain"/>
    <property type="match status" value="1"/>
</dbReference>
<evidence type="ECO:0000313" key="17">
    <source>
        <dbReference type="EMBL" id="RKQ95869.1"/>
    </source>
</evidence>
<evidence type="ECO:0000313" key="18">
    <source>
        <dbReference type="Proteomes" id="UP000281975"/>
    </source>
</evidence>
<evidence type="ECO:0000256" key="4">
    <source>
        <dbReference type="ARBA" id="ARBA00014046"/>
    </source>
</evidence>
<feature type="site" description="Electron transfer via tryptophanyl radical" evidence="13">
    <location>
        <position position="389"/>
    </location>
</feature>
<dbReference type="InterPro" id="IPR005101">
    <property type="entry name" value="Cryptochr/Photolyase_FAD-bd"/>
</dbReference>
<dbReference type="NCBIfam" id="NF007955">
    <property type="entry name" value="PRK10674.1"/>
    <property type="match status" value="1"/>
</dbReference>
<protein>
    <recommendedName>
        <fullName evidence="4">Deoxyribodipyrimidine photo-lyase</fullName>
        <ecNumber evidence="3">4.1.99.3</ecNumber>
    </recommendedName>
    <alternativeName>
        <fullName evidence="8">DNA photolyase</fullName>
    </alternativeName>
    <alternativeName>
        <fullName evidence="11">Photoreactivating enzyme</fullName>
    </alternativeName>
</protein>
<evidence type="ECO:0000256" key="14">
    <source>
        <dbReference type="RuleBase" id="RU004182"/>
    </source>
</evidence>
<dbReference type="PRINTS" id="PR00147">
    <property type="entry name" value="DNAPHOTLYASE"/>
</dbReference>
<proteinExistence type="inferred from homology"/>
<dbReference type="FunFam" id="1.10.579.10:FF:000003">
    <property type="entry name" value="Deoxyribodipyrimidine photo-lyase"/>
    <property type="match status" value="1"/>
</dbReference>
<dbReference type="InterPro" id="IPR036134">
    <property type="entry name" value="Crypto/Photolyase_FAD-like_sf"/>
</dbReference>
<keyword evidence="5 12" id="KW-0285">Flavoprotein</keyword>
<keyword evidence="18" id="KW-1185">Reference proteome</keyword>
<feature type="binding site" evidence="12">
    <location>
        <position position="278"/>
    </location>
    <ligand>
        <name>FAD</name>
        <dbReference type="ChEBI" id="CHEBI:57692"/>
    </ligand>
</feature>
<dbReference type="Gene3D" id="1.25.40.80">
    <property type="match status" value="1"/>
</dbReference>
<dbReference type="OrthoDB" id="9772484at2"/>
<evidence type="ECO:0000256" key="13">
    <source>
        <dbReference type="PIRSR" id="PIRSR602081-2"/>
    </source>
</evidence>
<comment type="cofactor">
    <cofactor evidence="12">
        <name>FAD</name>
        <dbReference type="ChEBI" id="CHEBI:57692"/>
    </cofactor>
    <text evidence="12">Binds 1 FAD per subunit.</text>
</comment>
<evidence type="ECO:0000256" key="10">
    <source>
        <dbReference type="ARBA" id="ARBA00059220"/>
    </source>
</evidence>
<evidence type="ECO:0000256" key="8">
    <source>
        <dbReference type="ARBA" id="ARBA00031671"/>
    </source>
</evidence>
<evidence type="ECO:0000259" key="16">
    <source>
        <dbReference type="PROSITE" id="PS51645"/>
    </source>
</evidence>
<dbReference type="GO" id="GO:0009416">
    <property type="term" value="P:response to light stimulus"/>
    <property type="evidence" value="ECO:0007669"/>
    <property type="project" value="TreeGrafter"/>
</dbReference>
<comment type="function">
    <text evidence="10">Involved in repair of UV radiation-induced DNA damage. Catalyzes the light-dependent monomerization (300-600 nm) of cyclobutyl pyrimidine dimers (in cis-syn configuration), which are formed between adjacent bases on the same DNA strand upon exposure to ultraviolet radiation.</text>
</comment>
<feature type="site" description="Electron transfer via tryptophanyl radical" evidence="13">
    <location>
        <position position="313"/>
    </location>
</feature>
<evidence type="ECO:0000256" key="1">
    <source>
        <dbReference type="ARBA" id="ARBA00001932"/>
    </source>
</evidence>
<dbReference type="GO" id="GO:0071949">
    <property type="term" value="F:FAD binding"/>
    <property type="evidence" value="ECO:0007669"/>
    <property type="project" value="TreeGrafter"/>
</dbReference>
<evidence type="ECO:0000256" key="12">
    <source>
        <dbReference type="PIRSR" id="PIRSR602081-1"/>
    </source>
</evidence>
<dbReference type="GO" id="GO:0000719">
    <property type="term" value="P:photoreactive repair"/>
    <property type="evidence" value="ECO:0007669"/>
    <property type="project" value="UniProtKB-ARBA"/>
</dbReference>
<dbReference type="InterPro" id="IPR006050">
    <property type="entry name" value="DNA_photolyase_N"/>
</dbReference>
<evidence type="ECO:0000256" key="15">
    <source>
        <dbReference type="SAM" id="MobiDB-lite"/>
    </source>
</evidence>
<name>A0A420WT41_9GAMM</name>
<sequence length="474" mass="53716">MASRQLVWFRTDLRTIDHTALSHAAERGPVIGVVVRTLQQWREHGHGANKLDFWQRGIAALSEELTALRIPLKILDIDTFERTPDALLELTRDLACEALHFNDEYGLNEQNRDRRVHATLSEADIAVHRYTDQVIFTPGTLKTGSGDYYSVFTPFLKAWLKQVGADQLAQHDAPSRQAPMAGIATDPLPPLPAGEQAGQAFHELWPAGEEAAADRLARFLDRRVRHYQDQRDFPEETATSELSPYIALGMISPRQCLNAAAARNHGHLGDGDRNLTGWISELVWREFYQHLLVGYPRLSRGEPFKLETRQLAWRDSEEDFAAWCEGRTGYPLVDAAMKQLVTRGWMHNRLRMVTAMFLTKHLLIHWHRGEQFFLQHLVDGELGSNNGGWQWAASTGTDAAPYFRIFNPTTQAQRFDPDGAFIARYLPELAELAPRARHEPNSQQRRDTGYPAPIVDHRAARQRALEAFAPADNG</sequence>
<comment type="cofactor">
    <cofactor evidence="1">
        <name>(6R)-5,10-methylene-5,6,7,8-tetrahydrofolate</name>
        <dbReference type="ChEBI" id="CHEBI:15636"/>
    </cofactor>
</comment>